<dbReference type="PANTHER" id="PTHR34702">
    <property type="entry name" value="NA(+)/H(+) ANTIPORTER SUBUNIT F1"/>
    <property type="match status" value="1"/>
</dbReference>
<dbReference type="PANTHER" id="PTHR34702:SF1">
    <property type="entry name" value="NA(+)_H(+) ANTIPORTER SUBUNIT F"/>
    <property type="match status" value="1"/>
</dbReference>
<evidence type="ECO:0000256" key="6">
    <source>
        <dbReference type="ARBA" id="ARBA00022989"/>
    </source>
</evidence>
<evidence type="ECO:0000256" key="1">
    <source>
        <dbReference type="ARBA" id="ARBA00004651"/>
    </source>
</evidence>
<proteinExistence type="inferred from homology"/>
<dbReference type="RefSeq" id="WP_073187141.1">
    <property type="nucleotide sequence ID" value="NZ_FQZG01000027.1"/>
</dbReference>
<dbReference type="InterPro" id="IPR007208">
    <property type="entry name" value="MrpF/PhaF-like"/>
</dbReference>
<reference evidence="9 10" key="1">
    <citation type="submission" date="2016-11" db="EMBL/GenBank/DDBJ databases">
        <authorList>
            <person name="Jaros S."/>
            <person name="Januszkiewicz K."/>
            <person name="Wedrychowicz H."/>
        </authorList>
    </citation>
    <scope>NUCLEOTIDE SEQUENCE [LARGE SCALE GENOMIC DNA]</scope>
    <source>
        <strain evidence="9 10">DSM 12906</strain>
    </source>
</reference>
<evidence type="ECO:0000256" key="3">
    <source>
        <dbReference type="ARBA" id="ARBA00022448"/>
    </source>
</evidence>
<feature type="transmembrane region" description="Helical" evidence="8">
    <location>
        <begin position="63"/>
        <end position="85"/>
    </location>
</feature>
<keyword evidence="3" id="KW-0813">Transport</keyword>
<comment type="similarity">
    <text evidence="2">Belongs to the CPA3 antiporters (TC 2.A.63) subunit F family.</text>
</comment>
<gene>
    <name evidence="9" type="ORF">SAMN02745244_01724</name>
</gene>
<keyword evidence="7 8" id="KW-0472">Membrane</keyword>
<dbReference type="OrthoDB" id="3733837at2"/>
<accession>A0A1M6GKL0</accession>
<evidence type="ECO:0000256" key="5">
    <source>
        <dbReference type="ARBA" id="ARBA00022692"/>
    </source>
</evidence>
<dbReference type="AlphaFoldDB" id="A0A1M6GKL0"/>
<feature type="transmembrane region" description="Helical" evidence="8">
    <location>
        <begin position="6"/>
        <end position="25"/>
    </location>
</feature>
<evidence type="ECO:0000256" key="8">
    <source>
        <dbReference type="SAM" id="Phobius"/>
    </source>
</evidence>
<organism evidence="9 10">
    <name type="scientific">Tessaracoccus bendigoensis DSM 12906</name>
    <dbReference type="NCBI Taxonomy" id="1123357"/>
    <lineage>
        <taxon>Bacteria</taxon>
        <taxon>Bacillati</taxon>
        <taxon>Actinomycetota</taxon>
        <taxon>Actinomycetes</taxon>
        <taxon>Propionibacteriales</taxon>
        <taxon>Propionibacteriaceae</taxon>
        <taxon>Tessaracoccus</taxon>
    </lineage>
</organism>
<evidence type="ECO:0000256" key="4">
    <source>
        <dbReference type="ARBA" id="ARBA00022475"/>
    </source>
</evidence>
<dbReference type="EMBL" id="FQZG01000027">
    <property type="protein sequence ID" value="SHJ10426.1"/>
    <property type="molecule type" value="Genomic_DNA"/>
</dbReference>
<name>A0A1M6GKL0_9ACTN</name>
<dbReference type="Proteomes" id="UP000184512">
    <property type="component" value="Unassembled WGS sequence"/>
</dbReference>
<keyword evidence="4" id="KW-1003">Cell membrane</keyword>
<keyword evidence="10" id="KW-1185">Reference proteome</keyword>
<dbReference type="STRING" id="1123357.SAMN02745244_01724"/>
<keyword evidence="6 8" id="KW-1133">Transmembrane helix</keyword>
<keyword evidence="5 8" id="KW-0812">Transmembrane</keyword>
<evidence type="ECO:0000313" key="9">
    <source>
        <dbReference type="EMBL" id="SHJ10426.1"/>
    </source>
</evidence>
<protein>
    <submittedName>
        <fullName evidence="9">Multicomponent Na+:H+ antiporter subunit F</fullName>
    </submittedName>
</protein>
<dbReference type="GO" id="GO:0015385">
    <property type="term" value="F:sodium:proton antiporter activity"/>
    <property type="evidence" value="ECO:0007669"/>
    <property type="project" value="TreeGrafter"/>
</dbReference>
<sequence>MTLATEIVLSIAAVLLFASAMIGVNRIAAGPSQLDRSIAADLIVAIVVAVVGLWTVWSDLSTQLMILVLLSMLGFTSAVSIARMLSDRYATRRRFPPTKRPDGES</sequence>
<dbReference type="Pfam" id="PF04066">
    <property type="entry name" value="MrpF_PhaF"/>
    <property type="match status" value="1"/>
</dbReference>
<feature type="transmembrane region" description="Helical" evidence="8">
    <location>
        <begin position="37"/>
        <end position="57"/>
    </location>
</feature>
<evidence type="ECO:0000256" key="2">
    <source>
        <dbReference type="ARBA" id="ARBA00009212"/>
    </source>
</evidence>
<evidence type="ECO:0000256" key="7">
    <source>
        <dbReference type="ARBA" id="ARBA00023136"/>
    </source>
</evidence>
<evidence type="ECO:0000313" key="10">
    <source>
        <dbReference type="Proteomes" id="UP000184512"/>
    </source>
</evidence>
<comment type="subcellular location">
    <subcellularLocation>
        <location evidence="1">Cell membrane</location>
        <topology evidence="1">Multi-pass membrane protein</topology>
    </subcellularLocation>
</comment>
<dbReference type="GO" id="GO:0005886">
    <property type="term" value="C:plasma membrane"/>
    <property type="evidence" value="ECO:0007669"/>
    <property type="project" value="UniProtKB-SubCell"/>
</dbReference>